<dbReference type="Proteomes" id="UP000830375">
    <property type="component" value="Unassembled WGS sequence"/>
</dbReference>
<reference evidence="1 2" key="1">
    <citation type="submission" date="2022-01" db="EMBL/GenBank/DDBJ databases">
        <title>A high-quality chromosome-level genome assembly of rohu carp, Labeo rohita.</title>
        <authorList>
            <person name="Arick M.A. II"/>
            <person name="Hsu C.-Y."/>
            <person name="Magbanua Z."/>
            <person name="Pechanova O."/>
            <person name="Grover C."/>
            <person name="Miller E."/>
            <person name="Thrash A."/>
            <person name="Ezzel L."/>
            <person name="Alam S."/>
            <person name="Benzie J."/>
            <person name="Hamilton M."/>
            <person name="Karsi A."/>
            <person name="Lawrence M.L."/>
            <person name="Peterson D.G."/>
        </authorList>
    </citation>
    <scope>NUCLEOTIDE SEQUENCE [LARGE SCALE GENOMIC DNA]</scope>
    <source>
        <strain evidence="2">BAU-BD-2019</strain>
        <tissue evidence="1">Blood</tissue>
    </source>
</reference>
<dbReference type="GO" id="GO:0003964">
    <property type="term" value="F:RNA-directed DNA polymerase activity"/>
    <property type="evidence" value="ECO:0007669"/>
    <property type="project" value="UniProtKB-KW"/>
</dbReference>
<accession>A0ABQ8LHT9</accession>
<organism evidence="1 2">
    <name type="scientific">Labeo rohita</name>
    <name type="common">Indian major carp</name>
    <name type="synonym">Cyprinus rohita</name>
    <dbReference type="NCBI Taxonomy" id="84645"/>
    <lineage>
        <taxon>Eukaryota</taxon>
        <taxon>Metazoa</taxon>
        <taxon>Chordata</taxon>
        <taxon>Craniata</taxon>
        <taxon>Vertebrata</taxon>
        <taxon>Euteleostomi</taxon>
        <taxon>Actinopterygii</taxon>
        <taxon>Neopterygii</taxon>
        <taxon>Teleostei</taxon>
        <taxon>Ostariophysi</taxon>
        <taxon>Cypriniformes</taxon>
        <taxon>Cyprinidae</taxon>
        <taxon>Labeoninae</taxon>
        <taxon>Labeonini</taxon>
        <taxon>Labeo</taxon>
    </lineage>
</organism>
<comment type="caution">
    <text evidence="1">The sequence shown here is derived from an EMBL/GenBank/DDBJ whole genome shotgun (WGS) entry which is preliminary data.</text>
</comment>
<evidence type="ECO:0000313" key="1">
    <source>
        <dbReference type="EMBL" id="KAI2650245.1"/>
    </source>
</evidence>
<keyword evidence="1" id="KW-0695">RNA-directed DNA polymerase</keyword>
<proteinExistence type="predicted"/>
<evidence type="ECO:0000313" key="2">
    <source>
        <dbReference type="Proteomes" id="UP000830375"/>
    </source>
</evidence>
<name>A0ABQ8LHT9_LABRO</name>
<dbReference type="PANTHER" id="PTHR47510">
    <property type="entry name" value="REVERSE TRANSCRIPTASE DOMAIN-CONTAINING PROTEIN"/>
    <property type="match status" value="1"/>
</dbReference>
<protein>
    <submittedName>
        <fullName evidence="1">RNA-directed DNA polymerase from mobile element jockey</fullName>
    </submittedName>
</protein>
<gene>
    <name evidence="1" type="ORF">H4Q32_000190</name>
</gene>
<sequence>MESMNFKISCGGDYNIFFNELDVIKVFKGCKKKTSGPDNIGEHLIKVCAEQLAPVFCYIFQWSLALQRVPKLWKQATVVPVPKTANSTNISNNEMFEKLVKEELSKTKNLLDPLQFAYRRQRGVEDATATLLNLVLKHLEGNKTYIKPLFVDFSSAFNLLQPYILADKLITNFGLDFNLVGWILDFLRDRTQRVRVNGSLSASLMTSIGTLQGCVCHSVVCGE</sequence>
<keyword evidence="2" id="KW-1185">Reference proteome</keyword>
<keyword evidence="1" id="KW-0808">Transferase</keyword>
<dbReference type="EMBL" id="JACTAM010000022">
    <property type="protein sequence ID" value="KAI2650245.1"/>
    <property type="molecule type" value="Genomic_DNA"/>
</dbReference>
<dbReference type="PANTHER" id="PTHR47510:SF3">
    <property type="entry name" value="ENDO_EXONUCLEASE_PHOSPHATASE DOMAIN-CONTAINING PROTEIN"/>
    <property type="match status" value="1"/>
</dbReference>
<keyword evidence="1" id="KW-0548">Nucleotidyltransferase</keyword>